<dbReference type="NCBIfam" id="TIGR01413">
    <property type="entry name" value="Dyp_perox_fam"/>
    <property type="match status" value="1"/>
</dbReference>
<name>A0A0F0KVT9_9MICO</name>
<keyword evidence="11" id="KW-1185">Reference proteome</keyword>
<dbReference type="GO" id="GO:0020037">
    <property type="term" value="F:heme binding"/>
    <property type="evidence" value="ECO:0007669"/>
    <property type="project" value="InterPro"/>
</dbReference>
<reference evidence="10 11" key="1">
    <citation type="submission" date="2015-02" db="EMBL/GenBank/DDBJ databases">
        <title>Draft genome sequences of ten Microbacterium spp. with emphasis on heavy metal contaminated environments.</title>
        <authorList>
            <person name="Corretto E."/>
        </authorList>
    </citation>
    <scope>NUCLEOTIDE SEQUENCE [LARGE SCALE GENOMIC DNA]</scope>
    <source>
        <strain evidence="10 11">DSM 23848</strain>
    </source>
</reference>
<dbReference type="PROSITE" id="PS51404">
    <property type="entry name" value="DYP_PEROXIDASE"/>
    <property type="match status" value="1"/>
</dbReference>
<keyword evidence="2 10" id="KW-0575">Peroxidase</keyword>
<dbReference type="InterPro" id="IPR048328">
    <property type="entry name" value="Dyp_perox_C"/>
</dbReference>
<dbReference type="PATRIC" id="fig|582680.7.peg.1721"/>
<feature type="domain" description="Dyp-type peroxidase C-terminal" evidence="9">
    <location>
        <begin position="135"/>
        <end position="299"/>
    </location>
</feature>
<protein>
    <submittedName>
        <fullName evidence="10">Putative deferrochelatase/peroxidase YfeX</fullName>
        <ecNumber evidence="10">1.11.1.-</ecNumber>
    </submittedName>
</protein>
<evidence type="ECO:0000256" key="7">
    <source>
        <dbReference type="SAM" id="MobiDB-lite"/>
    </source>
</evidence>
<comment type="caution">
    <text evidence="10">The sequence shown here is derived from an EMBL/GenBank/DDBJ whole genome shotgun (WGS) entry which is preliminary data.</text>
</comment>
<dbReference type="InterPro" id="IPR006314">
    <property type="entry name" value="Dyp_peroxidase"/>
</dbReference>
<comment type="similarity">
    <text evidence="6">Belongs to the DyP-type peroxidase family.</text>
</comment>
<dbReference type="InterPro" id="IPR048327">
    <property type="entry name" value="Dyp_perox_N"/>
</dbReference>
<evidence type="ECO:0000256" key="6">
    <source>
        <dbReference type="ARBA" id="ARBA00025737"/>
    </source>
</evidence>
<dbReference type="AlphaFoldDB" id="A0A0F0KVT9"/>
<feature type="region of interest" description="Disordered" evidence="7">
    <location>
        <begin position="305"/>
        <end position="338"/>
    </location>
</feature>
<dbReference type="RefSeq" id="WP_082072266.1">
    <property type="nucleotide sequence ID" value="NZ_JYIT01000073.1"/>
</dbReference>
<dbReference type="GO" id="GO:0046872">
    <property type="term" value="F:metal ion binding"/>
    <property type="evidence" value="ECO:0007669"/>
    <property type="project" value="UniProtKB-KW"/>
</dbReference>
<dbReference type="Pfam" id="PF04261">
    <property type="entry name" value="Dyp_perox_N"/>
    <property type="match status" value="1"/>
</dbReference>
<dbReference type="GO" id="GO:0004601">
    <property type="term" value="F:peroxidase activity"/>
    <property type="evidence" value="ECO:0007669"/>
    <property type="project" value="UniProtKB-KW"/>
</dbReference>
<accession>A0A0F0KVT9</accession>
<dbReference type="SUPFAM" id="SSF54909">
    <property type="entry name" value="Dimeric alpha+beta barrel"/>
    <property type="match status" value="1"/>
</dbReference>
<evidence type="ECO:0000256" key="5">
    <source>
        <dbReference type="ARBA" id="ARBA00023004"/>
    </source>
</evidence>
<keyword evidence="3" id="KW-0479">Metal-binding</keyword>
<evidence type="ECO:0000256" key="3">
    <source>
        <dbReference type="ARBA" id="ARBA00022723"/>
    </source>
</evidence>
<dbReference type="PANTHER" id="PTHR30521">
    <property type="entry name" value="DEFERROCHELATASE/PEROXIDASE"/>
    <property type="match status" value="1"/>
</dbReference>
<keyword evidence="5" id="KW-0408">Iron</keyword>
<gene>
    <name evidence="10" type="primary">yfeX</name>
    <name evidence="10" type="ORF">RL72_01681</name>
</gene>
<evidence type="ECO:0000313" key="11">
    <source>
        <dbReference type="Proteomes" id="UP000033448"/>
    </source>
</evidence>
<organism evidence="10 11">
    <name type="scientific">Microbacterium azadirachtae</name>
    <dbReference type="NCBI Taxonomy" id="582680"/>
    <lineage>
        <taxon>Bacteria</taxon>
        <taxon>Bacillati</taxon>
        <taxon>Actinomycetota</taxon>
        <taxon>Actinomycetes</taxon>
        <taxon>Micrococcales</taxon>
        <taxon>Microbacteriaceae</taxon>
        <taxon>Microbacterium</taxon>
    </lineage>
</organism>
<evidence type="ECO:0000313" key="10">
    <source>
        <dbReference type="EMBL" id="KJL24599.1"/>
    </source>
</evidence>
<keyword evidence="4 10" id="KW-0560">Oxidoreductase</keyword>
<dbReference type="Proteomes" id="UP000033448">
    <property type="component" value="Unassembled WGS sequence"/>
</dbReference>
<evidence type="ECO:0000256" key="4">
    <source>
        <dbReference type="ARBA" id="ARBA00023002"/>
    </source>
</evidence>
<comment type="cofactor">
    <cofactor evidence="1">
        <name>heme b</name>
        <dbReference type="ChEBI" id="CHEBI:60344"/>
    </cofactor>
</comment>
<evidence type="ECO:0000256" key="1">
    <source>
        <dbReference type="ARBA" id="ARBA00001970"/>
    </source>
</evidence>
<sequence>MVTQQFVAAPARAALFLVMTVNEGSEEVVRDVFADLSSITRSVSFRVPGDQLNCVLGLGAGLWDRMFDLPRPRGLHPFVPLDGPRHSAPSTPGDLLLHVRAHHMDVCFELSRQVMDRLRGHAVVVDETHGFKYFDERDLLGFVDGTENPEGDAAPAAVLIADEDPDYAGGSYVIVQKYRHDLEAWGALPVEEQERAIGRSKLEDVEMPDAVKPINSHVHLNTVVDADGVQRQILRDNMPFGELGTAEFGTYFIGYAADPGVIEQMLRNMFLGSPPGNTDRILDFSTAHTGTLFFTPALDFLDDVPGPRAGASADDAPADTAPVAAAPGHSAPSDAKATDLGIGGLRAATH</sequence>
<proteinExistence type="inferred from homology"/>
<dbReference type="EMBL" id="JYIT01000073">
    <property type="protein sequence ID" value="KJL24599.1"/>
    <property type="molecule type" value="Genomic_DNA"/>
</dbReference>
<evidence type="ECO:0000259" key="8">
    <source>
        <dbReference type="Pfam" id="PF04261"/>
    </source>
</evidence>
<dbReference type="EC" id="1.11.1.-" evidence="10"/>
<evidence type="ECO:0000256" key="2">
    <source>
        <dbReference type="ARBA" id="ARBA00022559"/>
    </source>
</evidence>
<dbReference type="GO" id="GO:0005829">
    <property type="term" value="C:cytosol"/>
    <property type="evidence" value="ECO:0007669"/>
    <property type="project" value="TreeGrafter"/>
</dbReference>
<dbReference type="InterPro" id="IPR011008">
    <property type="entry name" value="Dimeric_a/b-barrel"/>
</dbReference>
<dbReference type="PANTHER" id="PTHR30521:SF0">
    <property type="entry name" value="DYP-TYPE PEROXIDASE FAMILY PROTEIN"/>
    <property type="match status" value="1"/>
</dbReference>
<dbReference type="Pfam" id="PF20628">
    <property type="entry name" value="Dyp_perox_C"/>
    <property type="match status" value="1"/>
</dbReference>
<evidence type="ECO:0000259" key="9">
    <source>
        <dbReference type="Pfam" id="PF20628"/>
    </source>
</evidence>
<feature type="domain" description="Dyp-type peroxidase N-terminal" evidence="8">
    <location>
        <begin position="10"/>
        <end position="132"/>
    </location>
</feature>
<feature type="compositionally biased region" description="Low complexity" evidence="7">
    <location>
        <begin position="306"/>
        <end position="328"/>
    </location>
</feature>